<dbReference type="AlphaFoldDB" id="A0A6J6JUE6"/>
<name>A0A6J6JUE6_9ZZZZ</name>
<dbReference type="EMBL" id="CAEZVY010000047">
    <property type="protein sequence ID" value="CAB4640712.1"/>
    <property type="molecule type" value="Genomic_DNA"/>
</dbReference>
<evidence type="ECO:0000313" key="1">
    <source>
        <dbReference type="EMBL" id="CAB4640712.1"/>
    </source>
</evidence>
<sequence>MACATGGSIRASIRVGLMPSMPSKPGIEKPNTSASMIPTRKPMAAVCAARFAVTLDFPTPPLPLVTAITRVRASGVKGFPPDFPAVNWEIKAPRCSGDITPMVSEMVRPSATASRAPLTLRSIRSAAGQPTMVSNTVAVMELLSTLTSSTMPSSVMGRRSSGSMTPESASWTNCSFDATLSALPPLWCPA</sequence>
<protein>
    <submittedName>
        <fullName evidence="1">Unannotated protein</fullName>
    </submittedName>
</protein>
<organism evidence="1">
    <name type="scientific">freshwater metagenome</name>
    <dbReference type="NCBI Taxonomy" id="449393"/>
    <lineage>
        <taxon>unclassified sequences</taxon>
        <taxon>metagenomes</taxon>
        <taxon>ecological metagenomes</taxon>
    </lineage>
</organism>
<accession>A0A6J6JUE6</accession>
<proteinExistence type="predicted"/>
<reference evidence="1" key="1">
    <citation type="submission" date="2020-05" db="EMBL/GenBank/DDBJ databases">
        <authorList>
            <person name="Chiriac C."/>
            <person name="Salcher M."/>
            <person name="Ghai R."/>
            <person name="Kavagutti S V."/>
        </authorList>
    </citation>
    <scope>NUCLEOTIDE SEQUENCE</scope>
</reference>
<gene>
    <name evidence="1" type="ORF">UFOPK2158_00568</name>
</gene>